<feature type="domain" description="POTRA" evidence="10">
    <location>
        <begin position="92"/>
        <end position="172"/>
    </location>
</feature>
<feature type="signal peptide" evidence="8">
    <location>
        <begin position="1"/>
        <end position="20"/>
    </location>
</feature>
<dbReference type="EMBL" id="BMXA01000001">
    <property type="protein sequence ID" value="GHA00940.1"/>
    <property type="molecule type" value="Genomic_DNA"/>
</dbReference>
<dbReference type="HAMAP" id="MF_01430">
    <property type="entry name" value="OM_assembly_BamA"/>
    <property type="match status" value="1"/>
</dbReference>
<dbReference type="Proteomes" id="UP000614811">
    <property type="component" value="Unassembled WGS sequence"/>
</dbReference>
<gene>
    <name evidence="8 11" type="primary">bamA</name>
    <name evidence="11" type="ORF">GCM10008090_07530</name>
</gene>
<reference evidence="11" key="1">
    <citation type="journal article" date="2014" name="Int. J. Syst. Evol. Microbiol.">
        <title>Complete genome sequence of Corynebacterium casei LMG S-19264T (=DSM 44701T), isolated from a smear-ripened cheese.</title>
        <authorList>
            <consortium name="US DOE Joint Genome Institute (JGI-PGF)"/>
            <person name="Walter F."/>
            <person name="Albersmeier A."/>
            <person name="Kalinowski J."/>
            <person name="Ruckert C."/>
        </authorList>
    </citation>
    <scope>NUCLEOTIDE SEQUENCE</scope>
    <source>
        <strain evidence="11">KCTC 12711</strain>
    </source>
</reference>
<dbReference type="InterPro" id="IPR034746">
    <property type="entry name" value="POTRA"/>
</dbReference>
<dbReference type="Pfam" id="PF07244">
    <property type="entry name" value="POTRA"/>
    <property type="match status" value="4"/>
</dbReference>
<dbReference type="InterPro" id="IPR000184">
    <property type="entry name" value="Bac_surfAg_D15"/>
</dbReference>
<comment type="caution">
    <text evidence="11">The sequence shown here is derived from an EMBL/GenBank/DDBJ whole genome shotgun (WGS) entry which is preliminary data.</text>
</comment>
<keyword evidence="6 8" id="KW-0472">Membrane</keyword>
<evidence type="ECO:0000256" key="6">
    <source>
        <dbReference type="ARBA" id="ARBA00023136"/>
    </source>
</evidence>
<feature type="domain" description="POTRA" evidence="10">
    <location>
        <begin position="175"/>
        <end position="264"/>
    </location>
</feature>
<dbReference type="PANTHER" id="PTHR12815">
    <property type="entry name" value="SORTING AND ASSEMBLY MACHINERY SAMM50 PROTEIN FAMILY MEMBER"/>
    <property type="match status" value="1"/>
</dbReference>
<evidence type="ECO:0000259" key="10">
    <source>
        <dbReference type="PROSITE" id="PS51779"/>
    </source>
</evidence>
<dbReference type="NCBIfam" id="TIGR03303">
    <property type="entry name" value="OM_YaeT"/>
    <property type="match status" value="1"/>
</dbReference>
<evidence type="ECO:0000256" key="7">
    <source>
        <dbReference type="ARBA" id="ARBA00023237"/>
    </source>
</evidence>
<protein>
    <recommendedName>
        <fullName evidence="8 9">Outer membrane protein assembly factor BamA</fullName>
    </recommendedName>
</protein>
<evidence type="ECO:0000256" key="4">
    <source>
        <dbReference type="ARBA" id="ARBA00022729"/>
    </source>
</evidence>
<dbReference type="GO" id="GO:1990063">
    <property type="term" value="C:Bam protein complex"/>
    <property type="evidence" value="ECO:0007669"/>
    <property type="project" value="TreeGrafter"/>
</dbReference>
<dbReference type="PROSITE" id="PS51779">
    <property type="entry name" value="POTRA"/>
    <property type="match status" value="5"/>
</dbReference>
<proteinExistence type="inferred from homology"/>
<dbReference type="Gene3D" id="3.10.20.310">
    <property type="entry name" value="membrane protein fhac"/>
    <property type="match status" value="5"/>
</dbReference>
<dbReference type="InterPro" id="IPR039910">
    <property type="entry name" value="D15-like"/>
</dbReference>
<sequence precursor="true">MIKKLCICLILAVSTSVVVAQESFEVSDIRVKGLERISAGSIFNYLPIKVGDRFEPSMSAELIRELYKTGFFKNIELSTEGSAIIVQVVEYPSIARIEFAGNKLIKEESLREALAGNDFVEGRVFQPNVLEQVKQELKRQYLNQGKYNAQVGTEVTDLPRNRVKVKLHVKEGPTAKIEKINIVGNNYFSDDMLLEEFELSDSMPFWKFWGKEDQYSKEKVAGDLESLRSFYQDQGFLDFEILSNQVSISPQKDSIFLTINVKEGERYTVSHFVLNGRLVVPEDELLPFVYIAPGRTYSRKDVDNTIEVISDRLAEEGYSYAEVVPVPEIDREARTVAFSINIKPGRRVYVRRIDIIGNELTNDSVIRREMRQTEGGAFSPSRVNRSKVRLQRLSFFDEVEIETNPVAGRDDQVDLQVIVKERPTGSFLFGLGYSGDNGALVQASVSQTNLFGTGNQLNFNVQRSSFIEAVTLQYTNPYYTKSGISRTIGLSGRSIDSARANTSEYITETLGLNVRYLFPINEHNSFSLGAGLERIDLQSTIFTVPEIREFIDNSPENDLLTLSTAFVHDTRDSLLYPTDGNEFRLSLDASAPGSDLEFYRVNVDASTYFPFTQRAALKLAADIGFGDGFGDTEELPFFKNYFAGGSRSVRGYEARSLGPRDSSARQDPLGGSKRVLLNASLLLPVGDDALDKRLQLFVDAGQVYGPGESFDSSEIRVTAGVGFNWISPVGPLSISYAFPLNEEDGDEIEKFQFSVGQLIQ</sequence>
<dbReference type="Gene3D" id="2.40.160.50">
    <property type="entry name" value="membrane protein fhac: a member of the omp85/tpsb transporter family"/>
    <property type="match status" value="1"/>
</dbReference>
<dbReference type="AlphaFoldDB" id="A0A918VIX9"/>
<evidence type="ECO:0000256" key="5">
    <source>
        <dbReference type="ARBA" id="ARBA00022737"/>
    </source>
</evidence>
<feature type="domain" description="POTRA" evidence="10">
    <location>
        <begin position="267"/>
        <end position="345"/>
    </location>
</feature>
<feature type="domain" description="POTRA" evidence="10">
    <location>
        <begin position="348"/>
        <end position="422"/>
    </location>
</feature>
<dbReference type="InterPro" id="IPR023707">
    <property type="entry name" value="OM_assembly_BamA"/>
</dbReference>
<dbReference type="GO" id="GO:0051205">
    <property type="term" value="P:protein insertion into membrane"/>
    <property type="evidence" value="ECO:0007669"/>
    <property type="project" value="UniProtKB-UniRule"/>
</dbReference>
<keyword evidence="2 8" id="KW-1134">Transmembrane beta strand</keyword>
<dbReference type="InterPro" id="IPR010827">
    <property type="entry name" value="BamA/TamA_POTRA"/>
</dbReference>
<keyword evidence="3 8" id="KW-0812">Transmembrane</keyword>
<comment type="subcellular location">
    <subcellularLocation>
        <location evidence="8">Cell outer membrane</location>
    </subcellularLocation>
    <subcellularLocation>
        <location evidence="1">Membrane</location>
    </subcellularLocation>
</comment>
<accession>A0A918VIX9</accession>
<evidence type="ECO:0000313" key="11">
    <source>
        <dbReference type="EMBL" id="GHA00940.1"/>
    </source>
</evidence>
<dbReference type="PANTHER" id="PTHR12815:SF23">
    <property type="entry name" value="OUTER MEMBRANE PROTEIN ASSEMBLY FACTOR BAMA"/>
    <property type="match status" value="1"/>
</dbReference>
<organism evidence="11 12">
    <name type="scientific">Arenicella chitinivorans</name>
    <dbReference type="NCBI Taxonomy" id="1329800"/>
    <lineage>
        <taxon>Bacteria</taxon>
        <taxon>Pseudomonadati</taxon>
        <taxon>Pseudomonadota</taxon>
        <taxon>Gammaproteobacteria</taxon>
        <taxon>Arenicellales</taxon>
        <taxon>Arenicellaceae</taxon>
        <taxon>Arenicella</taxon>
    </lineage>
</organism>
<dbReference type="RefSeq" id="WP_189398657.1">
    <property type="nucleotide sequence ID" value="NZ_BMXA01000001.1"/>
</dbReference>
<evidence type="ECO:0000256" key="1">
    <source>
        <dbReference type="ARBA" id="ARBA00004370"/>
    </source>
</evidence>
<comment type="function">
    <text evidence="8">Part of the outer membrane protein assembly complex, which is involved in assembly and insertion of beta-barrel proteins into the outer membrane.</text>
</comment>
<keyword evidence="5 8" id="KW-0677">Repeat</keyword>
<evidence type="ECO:0000256" key="3">
    <source>
        <dbReference type="ARBA" id="ARBA00022692"/>
    </source>
</evidence>
<feature type="chain" id="PRO_5038199224" description="Outer membrane protein assembly factor BamA" evidence="8">
    <location>
        <begin position="21"/>
        <end position="760"/>
    </location>
</feature>
<dbReference type="GO" id="GO:0043165">
    <property type="term" value="P:Gram-negative-bacterium-type cell outer membrane assembly"/>
    <property type="evidence" value="ECO:0007669"/>
    <property type="project" value="UniProtKB-UniRule"/>
</dbReference>
<evidence type="ECO:0000313" key="12">
    <source>
        <dbReference type="Proteomes" id="UP000614811"/>
    </source>
</evidence>
<dbReference type="Pfam" id="PF01103">
    <property type="entry name" value="Omp85"/>
    <property type="match status" value="1"/>
</dbReference>
<keyword evidence="12" id="KW-1185">Reference proteome</keyword>
<dbReference type="PIRSF" id="PIRSF006076">
    <property type="entry name" value="OM_assembly_OMP85"/>
    <property type="match status" value="1"/>
</dbReference>
<comment type="subunit">
    <text evidence="8">Part of the Bam complex.</text>
</comment>
<keyword evidence="4 8" id="KW-0732">Signal</keyword>
<keyword evidence="7 8" id="KW-0998">Cell outer membrane</keyword>
<comment type="similarity">
    <text evidence="8">Belongs to the BamA family.</text>
</comment>
<evidence type="ECO:0000256" key="8">
    <source>
        <dbReference type="HAMAP-Rule" id="MF_01430"/>
    </source>
</evidence>
<feature type="domain" description="POTRA" evidence="10">
    <location>
        <begin position="24"/>
        <end position="91"/>
    </location>
</feature>
<evidence type="ECO:0000256" key="2">
    <source>
        <dbReference type="ARBA" id="ARBA00022452"/>
    </source>
</evidence>
<evidence type="ECO:0000256" key="9">
    <source>
        <dbReference type="NCBIfam" id="TIGR03303"/>
    </source>
</evidence>
<name>A0A918VIX9_9GAMM</name>
<reference evidence="11" key="2">
    <citation type="submission" date="2020-09" db="EMBL/GenBank/DDBJ databases">
        <authorList>
            <person name="Sun Q."/>
            <person name="Kim S."/>
        </authorList>
    </citation>
    <scope>NUCLEOTIDE SEQUENCE</scope>
    <source>
        <strain evidence="11">KCTC 12711</strain>
    </source>
</reference>